<evidence type="ECO:0008006" key="3">
    <source>
        <dbReference type="Google" id="ProtNLM"/>
    </source>
</evidence>
<proteinExistence type="predicted"/>
<evidence type="ECO:0000313" key="1">
    <source>
        <dbReference type="EMBL" id="KAJ8947764.1"/>
    </source>
</evidence>
<accession>A0AAV8Y967</accession>
<dbReference type="EMBL" id="JAPWTK010000153">
    <property type="protein sequence ID" value="KAJ8947764.1"/>
    <property type="molecule type" value="Genomic_DNA"/>
</dbReference>
<organism evidence="1 2">
    <name type="scientific">Aromia moschata</name>
    <dbReference type="NCBI Taxonomy" id="1265417"/>
    <lineage>
        <taxon>Eukaryota</taxon>
        <taxon>Metazoa</taxon>
        <taxon>Ecdysozoa</taxon>
        <taxon>Arthropoda</taxon>
        <taxon>Hexapoda</taxon>
        <taxon>Insecta</taxon>
        <taxon>Pterygota</taxon>
        <taxon>Neoptera</taxon>
        <taxon>Endopterygota</taxon>
        <taxon>Coleoptera</taxon>
        <taxon>Polyphaga</taxon>
        <taxon>Cucujiformia</taxon>
        <taxon>Chrysomeloidea</taxon>
        <taxon>Cerambycidae</taxon>
        <taxon>Cerambycinae</taxon>
        <taxon>Callichromatini</taxon>
        <taxon>Aromia</taxon>
    </lineage>
</organism>
<keyword evidence="2" id="KW-1185">Reference proteome</keyword>
<protein>
    <recommendedName>
        <fullName evidence="3">DUF4817 domain-containing protein</fullName>
    </recommendedName>
</protein>
<sequence length="170" mass="19902">MDQEIHEELLFARTLTTDTKVFVLQFRERVYLTEMHKITIMQIIGYGDRTRTQAEVIRLFQEIYPELPPISQGTVRKIEKQFLERGQRKNPPNKLSDDQKWDCPISQLLTLWESFPSIRVLLGTFDTETRITAESSLTWPNVSQPLLHGTAMLIARRIRLCAIFWIVAVE</sequence>
<dbReference type="AlphaFoldDB" id="A0AAV8Y967"/>
<evidence type="ECO:0000313" key="2">
    <source>
        <dbReference type="Proteomes" id="UP001162162"/>
    </source>
</evidence>
<name>A0AAV8Y967_9CUCU</name>
<dbReference type="Proteomes" id="UP001162162">
    <property type="component" value="Unassembled WGS sequence"/>
</dbReference>
<comment type="caution">
    <text evidence="1">The sequence shown here is derived from an EMBL/GenBank/DDBJ whole genome shotgun (WGS) entry which is preliminary data.</text>
</comment>
<reference evidence="1" key="1">
    <citation type="journal article" date="2023" name="Insect Mol. Biol.">
        <title>Genome sequencing provides insights into the evolution of gene families encoding plant cell wall-degrading enzymes in longhorned beetles.</title>
        <authorList>
            <person name="Shin N.R."/>
            <person name="Okamura Y."/>
            <person name="Kirsch R."/>
            <person name="Pauchet Y."/>
        </authorList>
    </citation>
    <scope>NUCLEOTIDE SEQUENCE</scope>
    <source>
        <strain evidence="1">AMC_N1</strain>
    </source>
</reference>
<gene>
    <name evidence="1" type="ORF">NQ318_010358</name>
</gene>